<dbReference type="AlphaFoldDB" id="A0A9P0MBI6"/>
<organism evidence="1 2">
    <name type="scientific">Acanthoscelides obtectus</name>
    <name type="common">Bean weevil</name>
    <name type="synonym">Bruchus obtectus</name>
    <dbReference type="NCBI Taxonomy" id="200917"/>
    <lineage>
        <taxon>Eukaryota</taxon>
        <taxon>Metazoa</taxon>
        <taxon>Ecdysozoa</taxon>
        <taxon>Arthropoda</taxon>
        <taxon>Hexapoda</taxon>
        <taxon>Insecta</taxon>
        <taxon>Pterygota</taxon>
        <taxon>Neoptera</taxon>
        <taxon>Endopterygota</taxon>
        <taxon>Coleoptera</taxon>
        <taxon>Polyphaga</taxon>
        <taxon>Cucujiformia</taxon>
        <taxon>Chrysomeloidea</taxon>
        <taxon>Chrysomelidae</taxon>
        <taxon>Bruchinae</taxon>
        <taxon>Bruchini</taxon>
        <taxon>Acanthoscelides</taxon>
    </lineage>
</organism>
<accession>A0A9P0MBI6</accession>
<evidence type="ECO:0000313" key="2">
    <source>
        <dbReference type="Proteomes" id="UP001152888"/>
    </source>
</evidence>
<comment type="caution">
    <text evidence="1">The sequence shown here is derived from an EMBL/GenBank/DDBJ whole genome shotgun (WGS) entry which is preliminary data.</text>
</comment>
<gene>
    <name evidence="1" type="ORF">ACAOBT_LOCUS33326</name>
</gene>
<keyword evidence="2" id="KW-1185">Reference proteome</keyword>
<dbReference type="EMBL" id="CAKOFQ010008293">
    <property type="protein sequence ID" value="CAH2013216.1"/>
    <property type="molecule type" value="Genomic_DNA"/>
</dbReference>
<protein>
    <submittedName>
        <fullName evidence="1">Uncharacterized protein</fullName>
    </submittedName>
</protein>
<feature type="non-terminal residue" evidence="1">
    <location>
        <position position="92"/>
    </location>
</feature>
<proteinExistence type="predicted"/>
<dbReference type="Proteomes" id="UP001152888">
    <property type="component" value="Unassembled WGS sequence"/>
</dbReference>
<reference evidence="1" key="1">
    <citation type="submission" date="2022-03" db="EMBL/GenBank/DDBJ databases">
        <authorList>
            <person name="Sayadi A."/>
        </authorList>
    </citation>
    <scope>NUCLEOTIDE SEQUENCE</scope>
</reference>
<evidence type="ECO:0000313" key="1">
    <source>
        <dbReference type="EMBL" id="CAH2013216.1"/>
    </source>
</evidence>
<sequence length="92" mass="10600">MPGQDHPHNKKANALLVCNMLRQFLRTGEGSALESRSRDLSHGHIASANWCSRLLSSYVTVLSRLLFDFKRGVEKDGQYIILFVEYVRRQCY</sequence>
<name>A0A9P0MBI6_ACAOB</name>